<comment type="caution">
    <text evidence="2">The sequence shown here is derived from an EMBL/GenBank/DDBJ whole genome shotgun (WGS) entry which is preliminary data.</text>
</comment>
<keyword evidence="1" id="KW-1133">Transmembrane helix</keyword>
<dbReference type="PANTHER" id="PTHR38337:SF1">
    <property type="entry name" value="GUSTATORY RECEPTOR"/>
    <property type="match status" value="1"/>
</dbReference>
<evidence type="ECO:0000313" key="2">
    <source>
        <dbReference type="EMBL" id="KAH9634975.1"/>
    </source>
</evidence>
<feature type="transmembrane region" description="Helical" evidence="1">
    <location>
        <begin position="379"/>
        <end position="403"/>
    </location>
</feature>
<feature type="transmembrane region" description="Helical" evidence="1">
    <location>
        <begin position="127"/>
        <end position="148"/>
    </location>
</feature>
<evidence type="ECO:0000256" key="1">
    <source>
        <dbReference type="SAM" id="Phobius"/>
    </source>
</evidence>
<organism evidence="2 3">
    <name type="scientific">Spodoptera exigua</name>
    <name type="common">Beet armyworm</name>
    <name type="synonym">Noctua fulgens</name>
    <dbReference type="NCBI Taxonomy" id="7107"/>
    <lineage>
        <taxon>Eukaryota</taxon>
        <taxon>Metazoa</taxon>
        <taxon>Ecdysozoa</taxon>
        <taxon>Arthropoda</taxon>
        <taxon>Hexapoda</taxon>
        <taxon>Insecta</taxon>
        <taxon>Pterygota</taxon>
        <taxon>Neoptera</taxon>
        <taxon>Endopterygota</taxon>
        <taxon>Lepidoptera</taxon>
        <taxon>Glossata</taxon>
        <taxon>Ditrysia</taxon>
        <taxon>Noctuoidea</taxon>
        <taxon>Noctuidae</taxon>
        <taxon>Amphipyrinae</taxon>
        <taxon>Spodoptera</taxon>
    </lineage>
</organism>
<accession>A0A922MDC9</accession>
<dbReference type="AlphaFoldDB" id="A0A922MDC9"/>
<dbReference type="EMBL" id="JACEFF010000582">
    <property type="protein sequence ID" value="KAH9634975.1"/>
    <property type="molecule type" value="Genomic_DNA"/>
</dbReference>
<reference evidence="2" key="1">
    <citation type="journal article" date="2021" name="G3 (Bethesda)">
        <title>Genome and transcriptome analysis of the beet armyworm Spodoptera exigua reveals targets for pest control. .</title>
        <authorList>
            <person name="Simon S."/>
            <person name="Breeschoten T."/>
            <person name="Jansen H.J."/>
            <person name="Dirks R.P."/>
            <person name="Schranz M.E."/>
            <person name="Ros V.I.D."/>
        </authorList>
    </citation>
    <scope>NUCLEOTIDE SEQUENCE</scope>
    <source>
        <strain evidence="2">TB_SE_WUR_2020</strain>
    </source>
</reference>
<sequence>MERSTRFSIDGNSVDIGEITESPDTEYMSTSAILHYCKSKILLPYLKLLTIMGLRPVLDVSNSSKCAICCSHFHSIQVAILMFVGYFLQYMACFRRDRGFCFKLVPLALSSSLEYDNYKQLCYGNVIFTYIGPSILHFVGFLYALYLFRISDNEQLQNLMERVFLLSSYSPQGMPTTKPKRLLRMLWFFIILSVIWMCLSLCSVNLMLAKGNIIFRWMENSSYEIRMALKVLLIICTLIHDMVQATIITSYCLQAQLLQAHLMFLKERLLNRTITPLNWMREIAEFRKLLKYLNDDLAPAVCLFTIVNISWATSGIMWLLNLDKAARLSKECRRTQSVGHELCVRPFLHQDTSQEDITSVLMYASTLRLHAKLFHYPIAGRYLCLVLTITVIVLFSLGMCHLLQ</sequence>
<feature type="transmembrane region" description="Helical" evidence="1">
    <location>
        <begin position="297"/>
        <end position="320"/>
    </location>
</feature>
<dbReference type="PANTHER" id="PTHR38337">
    <property type="entry name" value="AGAP010540-PA"/>
    <property type="match status" value="1"/>
</dbReference>
<feature type="transmembrane region" description="Helical" evidence="1">
    <location>
        <begin position="228"/>
        <end position="253"/>
    </location>
</feature>
<protein>
    <submittedName>
        <fullName evidence="2">Uncharacterized protein</fullName>
    </submittedName>
</protein>
<dbReference type="Proteomes" id="UP000814243">
    <property type="component" value="Unassembled WGS sequence"/>
</dbReference>
<keyword evidence="1" id="KW-0812">Transmembrane</keyword>
<feature type="transmembrane region" description="Helical" evidence="1">
    <location>
        <begin position="71"/>
        <end position="88"/>
    </location>
</feature>
<name>A0A922MDC9_SPOEX</name>
<keyword evidence="1" id="KW-0472">Membrane</keyword>
<proteinExistence type="predicted"/>
<gene>
    <name evidence="2" type="ORF">HF086_016536</name>
</gene>
<evidence type="ECO:0000313" key="3">
    <source>
        <dbReference type="Proteomes" id="UP000814243"/>
    </source>
</evidence>
<feature type="transmembrane region" description="Helical" evidence="1">
    <location>
        <begin position="186"/>
        <end position="208"/>
    </location>
</feature>